<feature type="compositionally biased region" description="Low complexity" evidence="1">
    <location>
        <begin position="156"/>
        <end position="167"/>
    </location>
</feature>
<sequence>MFCRYLQFATKQQTLDLTAGDRLVVYAVEMYLRHAAKRYLRHNASRNDSDAHTGEEGRSAEPNTAATAPPVTTTTATNTKRHLVLVHPDVANVVELATHTSYDIGEDASCELQLRDPLVRALAMSLYSEKPRRELQQRSNIGNTSPRRDGSGYTPSSSSSGAKLSSAGRATPLNISLRQSYGLAPTHCNINFWHSIVQHPSEVSSSGSVATMNPAGTAAVSSAAIPSLFLENPYGNTVLVNGQSLSVHGERHLKDGDVIQYSKVCDAVSTTIGSSYAYDVDAVVRGRNE</sequence>
<dbReference type="AlphaFoldDB" id="A0A0S4ITI7"/>
<feature type="region of interest" description="Disordered" evidence="1">
    <location>
        <begin position="43"/>
        <end position="78"/>
    </location>
</feature>
<name>A0A0S4ITI7_BODSA</name>
<dbReference type="Proteomes" id="UP000051952">
    <property type="component" value="Unassembled WGS sequence"/>
</dbReference>
<gene>
    <name evidence="2" type="ORF">BSAL_62940</name>
</gene>
<evidence type="ECO:0000256" key="1">
    <source>
        <dbReference type="SAM" id="MobiDB-lite"/>
    </source>
</evidence>
<evidence type="ECO:0008006" key="4">
    <source>
        <dbReference type="Google" id="ProtNLM"/>
    </source>
</evidence>
<protein>
    <recommendedName>
        <fullName evidence="4">FHA domain-containing protein</fullName>
    </recommendedName>
</protein>
<reference evidence="3" key="1">
    <citation type="submission" date="2015-09" db="EMBL/GenBank/DDBJ databases">
        <authorList>
            <consortium name="Pathogen Informatics"/>
        </authorList>
    </citation>
    <scope>NUCLEOTIDE SEQUENCE [LARGE SCALE GENOMIC DNA]</scope>
    <source>
        <strain evidence="3">Lake Konstanz</strain>
    </source>
</reference>
<evidence type="ECO:0000313" key="3">
    <source>
        <dbReference type="Proteomes" id="UP000051952"/>
    </source>
</evidence>
<dbReference type="VEuPathDB" id="TriTrypDB:BSAL_62940"/>
<keyword evidence="3" id="KW-1185">Reference proteome</keyword>
<feature type="compositionally biased region" description="Low complexity" evidence="1">
    <location>
        <begin position="62"/>
        <end position="78"/>
    </location>
</feature>
<evidence type="ECO:0000313" key="2">
    <source>
        <dbReference type="EMBL" id="CUF48890.1"/>
    </source>
</evidence>
<feature type="region of interest" description="Disordered" evidence="1">
    <location>
        <begin position="130"/>
        <end position="167"/>
    </location>
</feature>
<accession>A0A0S4ITI7</accession>
<feature type="compositionally biased region" description="Basic and acidic residues" evidence="1">
    <location>
        <begin position="45"/>
        <end position="59"/>
    </location>
</feature>
<organism evidence="2 3">
    <name type="scientific">Bodo saltans</name>
    <name type="common">Flagellated protozoan</name>
    <dbReference type="NCBI Taxonomy" id="75058"/>
    <lineage>
        <taxon>Eukaryota</taxon>
        <taxon>Discoba</taxon>
        <taxon>Euglenozoa</taxon>
        <taxon>Kinetoplastea</taxon>
        <taxon>Metakinetoplastina</taxon>
        <taxon>Eubodonida</taxon>
        <taxon>Bodonidae</taxon>
        <taxon>Bodo</taxon>
    </lineage>
</organism>
<dbReference type="EMBL" id="CYKH01000335">
    <property type="protein sequence ID" value="CUF48890.1"/>
    <property type="molecule type" value="Genomic_DNA"/>
</dbReference>
<proteinExistence type="predicted"/>